<evidence type="ECO:0000259" key="15">
    <source>
        <dbReference type="Pfam" id="PF01930"/>
    </source>
</evidence>
<dbReference type="InterPro" id="IPR042211">
    <property type="entry name" value="CRISPR-assoc_Cas1_N"/>
</dbReference>
<dbReference type="RefSeq" id="WP_004218219.1">
    <property type="nucleotide sequence ID" value="NC_017215.1"/>
</dbReference>
<evidence type="ECO:0000256" key="13">
    <source>
        <dbReference type="ARBA" id="ARBA00038592"/>
    </source>
</evidence>
<dbReference type="NCBIfam" id="TIGR00372">
    <property type="entry name" value="cas4"/>
    <property type="match status" value="1"/>
</dbReference>
<dbReference type="InterPro" id="IPR050646">
    <property type="entry name" value="Cas1"/>
</dbReference>
<keyword evidence="10 14" id="KW-0238">DNA-binding</keyword>
<keyword evidence="2 14" id="KW-0479">Metal-binding</keyword>
<evidence type="ECO:0000256" key="5">
    <source>
        <dbReference type="ARBA" id="ARBA00022839"/>
    </source>
</evidence>
<dbReference type="Pfam" id="PF01867">
    <property type="entry name" value="Cas_Cas1"/>
    <property type="match status" value="1"/>
</dbReference>
<comment type="similarity">
    <text evidence="14">Belongs to the CRISPR-associated endonuclease Cas1 family.</text>
</comment>
<dbReference type="GO" id="GO:0043571">
    <property type="term" value="P:maintenance of CRISPR repeat elements"/>
    <property type="evidence" value="ECO:0007669"/>
    <property type="project" value="UniProtKB-UniRule"/>
</dbReference>
<dbReference type="KEGG" id="bnm:BALAC2494_01821"/>
<evidence type="ECO:0000256" key="8">
    <source>
        <dbReference type="ARBA" id="ARBA00023014"/>
    </source>
</evidence>
<evidence type="ECO:0000313" key="17">
    <source>
        <dbReference type="Proteomes" id="UP000008394"/>
    </source>
</evidence>
<dbReference type="Pfam" id="PF01930">
    <property type="entry name" value="Cas_Cas4"/>
    <property type="match status" value="1"/>
</dbReference>
<dbReference type="InterPro" id="IPR022765">
    <property type="entry name" value="Dna2/Cas4_DUF83"/>
</dbReference>
<dbReference type="GO" id="GO:0004527">
    <property type="term" value="F:exonuclease activity"/>
    <property type="evidence" value="ECO:0007669"/>
    <property type="project" value="UniProtKB-KW"/>
</dbReference>
<evidence type="ECO:0000256" key="11">
    <source>
        <dbReference type="ARBA" id="ARBA00023211"/>
    </source>
</evidence>
<dbReference type="AlphaFoldDB" id="A0A806FQ28"/>
<evidence type="ECO:0000256" key="2">
    <source>
        <dbReference type="ARBA" id="ARBA00022723"/>
    </source>
</evidence>
<keyword evidence="9 14" id="KW-0051">Antiviral defense</keyword>
<keyword evidence="6 14" id="KW-0460">Magnesium</keyword>
<evidence type="ECO:0000256" key="9">
    <source>
        <dbReference type="ARBA" id="ARBA00023118"/>
    </source>
</evidence>
<keyword evidence="11 14" id="KW-0464">Manganese</keyword>
<dbReference type="GO" id="GO:0046872">
    <property type="term" value="F:metal ion binding"/>
    <property type="evidence" value="ECO:0007669"/>
    <property type="project" value="UniProtKB-UniRule"/>
</dbReference>
<dbReference type="GO" id="GO:0051536">
    <property type="term" value="F:iron-sulfur cluster binding"/>
    <property type="evidence" value="ECO:0007669"/>
    <property type="project" value="UniProtKB-KW"/>
</dbReference>
<dbReference type="GO" id="GO:0004519">
    <property type="term" value="F:endonuclease activity"/>
    <property type="evidence" value="ECO:0007669"/>
    <property type="project" value="UniProtKB-UniRule"/>
</dbReference>
<evidence type="ECO:0000256" key="4">
    <source>
        <dbReference type="ARBA" id="ARBA00022801"/>
    </source>
</evidence>
<accession>A0A806FQ28</accession>
<feature type="binding site" evidence="14">
    <location>
        <position position="450"/>
    </location>
    <ligand>
        <name>Mn(2+)</name>
        <dbReference type="ChEBI" id="CHEBI:29035"/>
    </ligand>
</feature>
<dbReference type="PANTHER" id="PTHR34353:SF2">
    <property type="entry name" value="CRISPR-ASSOCIATED ENDONUCLEASE CAS1 1"/>
    <property type="match status" value="1"/>
</dbReference>
<dbReference type="EMBL" id="CP002915">
    <property type="protein sequence ID" value="AEK30776.1"/>
    <property type="molecule type" value="Genomic_DNA"/>
</dbReference>
<gene>
    <name evidence="14" type="primary">cas1</name>
    <name evidence="16" type="ORF">BALAC2494_01821</name>
</gene>
<dbReference type="GO" id="GO:0003677">
    <property type="term" value="F:DNA binding"/>
    <property type="evidence" value="ECO:0007669"/>
    <property type="project" value="UniProtKB-KW"/>
</dbReference>
<feature type="binding site" evidence="14">
    <location>
        <position position="366"/>
    </location>
    <ligand>
        <name>Mn(2+)</name>
        <dbReference type="ChEBI" id="CHEBI:29035"/>
    </ligand>
</feature>
<feature type="domain" description="DUF83" evidence="15">
    <location>
        <begin position="22"/>
        <end position="197"/>
    </location>
</feature>
<dbReference type="NCBIfam" id="TIGR00287">
    <property type="entry name" value="cas1"/>
    <property type="match status" value="1"/>
</dbReference>
<dbReference type="Proteomes" id="UP000008394">
    <property type="component" value="Chromosome"/>
</dbReference>
<evidence type="ECO:0000256" key="14">
    <source>
        <dbReference type="HAMAP-Rule" id="MF_01470"/>
    </source>
</evidence>
<keyword evidence="1 14" id="KW-0540">Nuclease</keyword>
<dbReference type="HAMAP" id="MF_01470">
    <property type="entry name" value="Cas1"/>
    <property type="match status" value="1"/>
</dbReference>
<keyword evidence="3 14" id="KW-0255">Endonuclease</keyword>
<keyword evidence="4 14" id="KW-0378">Hydrolase</keyword>
<comment type="catalytic activity">
    <reaction evidence="12">
        <text>exonucleolytic cleavage in the 5'- to 3'-direction to yield nucleoside 3'-phosphates.</text>
        <dbReference type="EC" id="3.1.12.1"/>
    </reaction>
</comment>
<dbReference type="EC" id="3.1.-.-" evidence="14"/>
<name>A0A806FQ28_BIFAN</name>
<dbReference type="InterPro" id="IPR042206">
    <property type="entry name" value="CRISPR-assoc_Cas1_C"/>
</dbReference>
<sequence>MKYAENNAMKRGEGLEDTLPISLICDFIFCPRRAWLEIQGEKIESLQMERGFHDHRAVDDANGGRGDTDYRAVNVNHQGWGLSGRLDAVRLNEDNGVIIREYKATPVRRSMDVTHAMRIQLALQAACMEDMGYRVDGTEIFFTSHHRIVPVELRKSDYEEAYGSVQEVRKLIECETAPLPFEDDPRCMRCSHAGICLPEERAHNIPEHRIMVKVPDHAVTHLATPGARAYLKSGRMHVSKNGDEITSVPLDSIQALQIHGNVDVSSGLMRELMWRNIPILWCSGTGRLMGWSVSSYGPNGETRVAQHVASHEGRLDLAREFISAKIHNQIVLLRRSDKNNNVLFDMKHIEKSVVNANRIQDILSLEGQAAALYFSQFHHLISVNKRNEWPWLERMRHPAPDPLNALLDYTYSLLLSDCIRAIVSCGLDAHAGFLHSSKRNKPALALDLMEEFRAPIADSVVQTVVNNGEIKRNGFANVMGSVRLRDETRKTLIGAYERRMATELKHPVYAYRASWRRIVEIQARMVLGRLEGSLERYRGIRVR</sequence>
<evidence type="ECO:0000256" key="1">
    <source>
        <dbReference type="ARBA" id="ARBA00022722"/>
    </source>
</evidence>
<dbReference type="Gene3D" id="3.90.320.10">
    <property type="match status" value="1"/>
</dbReference>
<dbReference type="Gene3D" id="3.100.10.20">
    <property type="entry name" value="CRISPR-associated endonuclease Cas1, N-terminal domain"/>
    <property type="match status" value="1"/>
</dbReference>
<keyword evidence="7" id="KW-0408">Iron</keyword>
<evidence type="ECO:0000256" key="7">
    <source>
        <dbReference type="ARBA" id="ARBA00023004"/>
    </source>
</evidence>
<comment type="function">
    <text evidence="14">CRISPR (clustered regularly interspaced short palindromic repeat), is an adaptive immune system that provides protection against mobile genetic elements (viruses, transposable elements and conjugative plasmids). CRISPR clusters contain spacers, sequences complementary to antecedent mobile elements, and target invading nucleic acids. CRISPR clusters are transcribed and processed into CRISPR RNA (crRNA). Acts as a dsDNA endonuclease. Involved in the integration of spacer DNA into the CRISPR cassette.</text>
</comment>
<dbReference type="SMR" id="A0A806FQ28"/>
<evidence type="ECO:0000256" key="3">
    <source>
        <dbReference type="ARBA" id="ARBA00022759"/>
    </source>
</evidence>
<dbReference type="InterPro" id="IPR002729">
    <property type="entry name" value="CRISPR-assoc_Cas1"/>
</dbReference>
<dbReference type="CDD" id="cd09634">
    <property type="entry name" value="Cas1_I-II-III"/>
    <property type="match status" value="1"/>
</dbReference>
<keyword evidence="5" id="KW-0269">Exonuclease</keyword>
<evidence type="ECO:0000256" key="12">
    <source>
        <dbReference type="ARBA" id="ARBA00033996"/>
    </source>
</evidence>
<dbReference type="GO" id="GO:0051607">
    <property type="term" value="P:defense response to virus"/>
    <property type="evidence" value="ECO:0007669"/>
    <property type="project" value="UniProtKB-UniRule"/>
</dbReference>
<dbReference type="Gene3D" id="1.20.120.920">
    <property type="entry name" value="CRISPR-associated endonuclease Cas1, C-terminal domain"/>
    <property type="match status" value="1"/>
</dbReference>
<proteinExistence type="inferred from homology"/>
<keyword evidence="8" id="KW-0411">Iron-sulfur</keyword>
<dbReference type="InterPro" id="IPR011604">
    <property type="entry name" value="PDDEXK-like_dom_sf"/>
</dbReference>
<evidence type="ECO:0000256" key="10">
    <source>
        <dbReference type="ARBA" id="ARBA00023125"/>
    </source>
</evidence>
<evidence type="ECO:0000313" key="16">
    <source>
        <dbReference type="EMBL" id="AEK30776.1"/>
    </source>
</evidence>
<comment type="subunit">
    <text evidence="13 14">Homodimer, forms a heterotetramer with a Cas2 homodimer.</text>
</comment>
<dbReference type="InterPro" id="IPR013343">
    <property type="entry name" value="CRISPR-assoc_prot_Cas4"/>
</dbReference>
<dbReference type="PANTHER" id="PTHR34353">
    <property type="entry name" value="CRISPR-ASSOCIATED ENDONUCLEASE CAS1 1"/>
    <property type="match status" value="1"/>
</dbReference>
<reference evidence="16 17" key="1">
    <citation type="journal article" date="2011" name="J. Bacteriol.">
        <title>Genome Sequence of the Probiotic Strain Bifidobacterium animalis subsp. lactis CNCM I-2494.</title>
        <authorList>
            <person name="Chervaux C."/>
            <person name="Grimaldi C."/>
            <person name="Bolotin A."/>
            <person name="Quinquis B."/>
            <person name="Legrain-Raspaud S."/>
            <person name="van Hylckama Vlieg J.E."/>
            <person name="Denariaz G."/>
            <person name="Smokvina T."/>
        </authorList>
    </citation>
    <scope>NUCLEOTIDE SEQUENCE [LARGE SCALE GENOMIC DNA]</scope>
    <source>
        <strain evidence="16 17">CNCM I-2494</strain>
    </source>
</reference>
<feature type="binding site" evidence="14">
    <location>
        <position position="435"/>
    </location>
    <ligand>
        <name>Mn(2+)</name>
        <dbReference type="ChEBI" id="CHEBI:29035"/>
    </ligand>
</feature>
<organism evidence="16 17">
    <name type="scientific">Bifidobacterium animalis subsp. lactis CNCM I-2494</name>
    <dbReference type="NCBI Taxonomy" id="1042403"/>
    <lineage>
        <taxon>Bacteria</taxon>
        <taxon>Bacillati</taxon>
        <taxon>Actinomycetota</taxon>
        <taxon>Actinomycetes</taxon>
        <taxon>Bifidobacteriales</taxon>
        <taxon>Bifidobacteriaceae</taxon>
        <taxon>Bifidobacterium</taxon>
    </lineage>
</organism>
<comment type="cofactor">
    <cofactor evidence="14">
        <name>Mg(2+)</name>
        <dbReference type="ChEBI" id="CHEBI:18420"/>
    </cofactor>
    <cofactor evidence="14">
        <name>Mn(2+)</name>
        <dbReference type="ChEBI" id="CHEBI:29035"/>
    </cofactor>
</comment>
<evidence type="ECO:0000256" key="6">
    <source>
        <dbReference type="ARBA" id="ARBA00022842"/>
    </source>
</evidence>
<protein>
    <recommendedName>
        <fullName evidence="14">CRISPR-associated endonuclease Cas1</fullName>
        <ecNumber evidence="14">3.1.-.-</ecNumber>
    </recommendedName>
</protein>